<comment type="similarity">
    <text evidence="8">Belongs to the xlnR/xlr1 family.</text>
</comment>
<name>A0A1E4RWT3_CYBJN</name>
<organism evidence="12 13">
    <name type="scientific">Cyberlindnera jadinii (strain ATCC 18201 / CBS 1600 / BCRC 20928 / JCM 3617 / NBRC 0987 / NRRL Y-1542)</name>
    <name type="common">Torula yeast</name>
    <name type="synonym">Candida utilis</name>
    <dbReference type="NCBI Taxonomy" id="983966"/>
    <lineage>
        <taxon>Eukaryota</taxon>
        <taxon>Fungi</taxon>
        <taxon>Dikarya</taxon>
        <taxon>Ascomycota</taxon>
        <taxon>Saccharomycotina</taxon>
        <taxon>Saccharomycetes</taxon>
        <taxon>Phaffomycetales</taxon>
        <taxon>Phaffomycetaceae</taxon>
        <taxon>Cyberlindnera</taxon>
    </lineage>
</organism>
<evidence type="ECO:0000256" key="10">
    <source>
        <dbReference type="SAM" id="Phobius"/>
    </source>
</evidence>
<reference evidence="12 13" key="1">
    <citation type="journal article" date="2016" name="Proc. Natl. Acad. Sci. U.S.A.">
        <title>Comparative genomics of biotechnologically important yeasts.</title>
        <authorList>
            <person name="Riley R."/>
            <person name="Haridas S."/>
            <person name="Wolfe K.H."/>
            <person name="Lopes M.R."/>
            <person name="Hittinger C.T."/>
            <person name="Goeker M."/>
            <person name="Salamov A.A."/>
            <person name="Wisecaver J.H."/>
            <person name="Long T.M."/>
            <person name="Calvey C.H."/>
            <person name="Aerts A.L."/>
            <person name="Barry K.W."/>
            <person name="Choi C."/>
            <person name="Clum A."/>
            <person name="Coughlan A.Y."/>
            <person name="Deshpande S."/>
            <person name="Douglass A.P."/>
            <person name="Hanson S.J."/>
            <person name="Klenk H.-P."/>
            <person name="LaButti K.M."/>
            <person name="Lapidus A."/>
            <person name="Lindquist E.A."/>
            <person name="Lipzen A.M."/>
            <person name="Meier-Kolthoff J.P."/>
            <person name="Ohm R.A."/>
            <person name="Otillar R.P."/>
            <person name="Pangilinan J.L."/>
            <person name="Peng Y."/>
            <person name="Rokas A."/>
            <person name="Rosa C.A."/>
            <person name="Scheuner C."/>
            <person name="Sibirny A.A."/>
            <person name="Slot J.C."/>
            <person name="Stielow J.B."/>
            <person name="Sun H."/>
            <person name="Kurtzman C.P."/>
            <person name="Blackwell M."/>
            <person name="Grigoriev I.V."/>
            <person name="Jeffries T.W."/>
        </authorList>
    </citation>
    <scope>NUCLEOTIDE SEQUENCE [LARGE SCALE GENOMIC DNA]</scope>
    <source>
        <strain evidence="13">ATCC 18201 / CBS 1600 / BCRC 20928 / JCM 3617 / NBRC 0987 / NRRL Y-1542</strain>
    </source>
</reference>
<keyword evidence="5" id="KW-0010">Activator</keyword>
<gene>
    <name evidence="12" type="ORF">CYBJADRAFT_175077</name>
</gene>
<dbReference type="InterPro" id="IPR001138">
    <property type="entry name" value="Zn2Cys6_DnaBD"/>
</dbReference>
<keyword evidence="10" id="KW-0472">Membrane</keyword>
<evidence type="ECO:0000259" key="11">
    <source>
        <dbReference type="PROSITE" id="PS50048"/>
    </source>
</evidence>
<dbReference type="RefSeq" id="XP_020068584.1">
    <property type="nucleotide sequence ID" value="XM_020216652.1"/>
</dbReference>
<evidence type="ECO:0000313" key="12">
    <source>
        <dbReference type="EMBL" id="ODV71545.1"/>
    </source>
</evidence>
<dbReference type="PANTHER" id="PTHR47663:SF1">
    <property type="entry name" value="XYLANOLYTIC TRANSCRIPTIONAL ACTIVATOR XLNR-RELATED"/>
    <property type="match status" value="1"/>
</dbReference>
<dbReference type="InterPro" id="IPR007219">
    <property type="entry name" value="XnlR_reg_dom"/>
</dbReference>
<keyword evidence="4" id="KW-0238">DNA-binding</keyword>
<feature type="region of interest" description="Disordered" evidence="9">
    <location>
        <begin position="51"/>
        <end position="75"/>
    </location>
</feature>
<dbReference type="PANTHER" id="PTHR47663">
    <property type="entry name" value="XYLANOLYTIC TRANSCRIPTIONAL ACTIVATOR XLNR-RELATED"/>
    <property type="match status" value="1"/>
</dbReference>
<evidence type="ECO:0000256" key="3">
    <source>
        <dbReference type="ARBA" id="ARBA00023015"/>
    </source>
</evidence>
<keyword evidence="10" id="KW-1133">Transmembrane helix</keyword>
<evidence type="ECO:0000256" key="1">
    <source>
        <dbReference type="ARBA" id="ARBA00022723"/>
    </source>
</evidence>
<keyword evidence="10" id="KW-0812">Transmembrane</keyword>
<dbReference type="SMART" id="SM00066">
    <property type="entry name" value="GAL4"/>
    <property type="match status" value="1"/>
</dbReference>
<dbReference type="CDD" id="cd12148">
    <property type="entry name" value="fungal_TF_MHR"/>
    <property type="match status" value="1"/>
</dbReference>
<dbReference type="PROSITE" id="PS50048">
    <property type="entry name" value="ZN2_CY6_FUNGAL_2"/>
    <property type="match status" value="1"/>
</dbReference>
<feature type="transmembrane region" description="Helical" evidence="10">
    <location>
        <begin position="454"/>
        <end position="474"/>
    </location>
</feature>
<evidence type="ECO:0000256" key="6">
    <source>
        <dbReference type="ARBA" id="ARBA00023163"/>
    </source>
</evidence>
<dbReference type="GO" id="GO:0008270">
    <property type="term" value="F:zinc ion binding"/>
    <property type="evidence" value="ECO:0007669"/>
    <property type="project" value="InterPro"/>
</dbReference>
<keyword evidence="3" id="KW-0805">Transcription regulation</keyword>
<dbReference type="AlphaFoldDB" id="A0A1E4RWT3"/>
<dbReference type="SUPFAM" id="SSF57701">
    <property type="entry name" value="Zn2/Cys6 DNA-binding domain"/>
    <property type="match status" value="1"/>
</dbReference>
<keyword evidence="7" id="KW-0539">Nucleus</keyword>
<dbReference type="EMBL" id="KV453940">
    <property type="protein sequence ID" value="ODV71545.1"/>
    <property type="molecule type" value="Genomic_DNA"/>
</dbReference>
<feature type="transmembrane region" description="Helical" evidence="10">
    <location>
        <begin position="494"/>
        <end position="517"/>
    </location>
</feature>
<dbReference type="InterPro" id="IPR051439">
    <property type="entry name" value="XlnR/Xlr1"/>
</dbReference>
<dbReference type="Gene3D" id="4.10.240.10">
    <property type="entry name" value="Zn(2)-C6 fungal-type DNA-binding domain"/>
    <property type="match status" value="1"/>
</dbReference>
<evidence type="ECO:0000256" key="5">
    <source>
        <dbReference type="ARBA" id="ARBA00023159"/>
    </source>
</evidence>
<dbReference type="InterPro" id="IPR036864">
    <property type="entry name" value="Zn2-C6_fun-type_DNA-bd_sf"/>
</dbReference>
<evidence type="ECO:0000256" key="2">
    <source>
        <dbReference type="ARBA" id="ARBA00022833"/>
    </source>
</evidence>
<evidence type="ECO:0000313" key="13">
    <source>
        <dbReference type="Proteomes" id="UP000094389"/>
    </source>
</evidence>
<keyword evidence="6" id="KW-0804">Transcription</keyword>
<dbReference type="CDD" id="cd00067">
    <property type="entry name" value="GAL4"/>
    <property type="match status" value="1"/>
</dbReference>
<accession>A0A1E4RWT3</accession>
<keyword evidence="13" id="KW-1185">Reference proteome</keyword>
<dbReference type="OrthoDB" id="5365785at2759"/>
<evidence type="ECO:0000256" key="7">
    <source>
        <dbReference type="ARBA" id="ARBA00023242"/>
    </source>
</evidence>
<evidence type="ECO:0000256" key="9">
    <source>
        <dbReference type="SAM" id="MobiDB-lite"/>
    </source>
</evidence>
<dbReference type="Pfam" id="PF00172">
    <property type="entry name" value="Zn_clus"/>
    <property type="match status" value="1"/>
</dbReference>
<proteinExistence type="inferred from homology"/>
<evidence type="ECO:0000256" key="8">
    <source>
        <dbReference type="ARBA" id="ARBA00037990"/>
    </source>
</evidence>
<dbReference type="GO" id="GO:0000981">
    <property type="term" value="F:DNA-binding transcription factor activity, RNA polymerase II-specific"/>
    <property type="evidence" value="ECO:0007669"/>
    <property type="project" value="InterPro"/>
</dbReference>
<evidence type="ECO:0000256" key="4">
    <source>
        <dbReference type="ARBA" id="ARBA00023125"/>
    </source>
</evidence>
<feature type="domain" description="Zn(2)-C6 fungal-type" evidence="11">
    <location>
        <begin position="13"/>
        <end position="42"/>
    </location>
</feature>
<protein>
    <recommendedName>
        <fullName evidence="11">Zn(2)-C6 fungal-type domain-containing protein</fullName>
    </recommendedName>
</protein>
<dbReference type="STRING" id="983966.A0A1E4RWT3"/>
<dbReference type="Proteomes" id="UP000094389">
    <property type="component" value="Unassembled WGS sequence"/>
</dbReference>
<dbReference type="Pfam" id="PF04082">
    <property type="entry name" value="Fungal_trans"/>
    <property type="match status" value="1"/>
</dbReference>
<keyword evidence="2" id="KW-0862">Zinc</keyword>
<dbReference type="GO" id="GO:0006351">
    <property type="term" value="P:DNA-templated transcription"/>
    <property type="evidence" value="ECO:0007669"/>
    <property type="project" value="InterPro"/>
</dbReference>
<dbReference type="GeneID" id="30991048"/>
<keyword evidence="1" id="KW-0479">Metal-binding</keyword>
<dbReference type="GO" id="GO:0003677">
    <property type="term" value="F:DNA binding"/>
    <property type="evidence" value="ECO:0007669"/>
    <property type="project" value="UniProtKB-KW"/>
</dbReference>
<sequence>MVPVQKNTRIRKACDSCNIKRTKCNGQQPCLHCSHMKLECTYLRKERKRGRASDKYPKKIRKRKPKELENGLNKADPLQPPISIQEFSPLNGKRIRSLSKRDLLSPVMLEIDKFGLPVEVAEDLLDFYFGDVLFPPTNVFSILRPSMVLTGRRKLSSTLLLAILLTSMLHIDHPYFGETRRVLISQKLYGEIEKRLSCDPAKFEYDDLLATLHIGYLMPWITYPLDILRWWPVGCKAMKHLILVTHGVDEEQKEEQRRTWLSVYLWDRLISFSFNEKPMMEDEEFTDIIIPCDEVFWMMSDLTPRPAETDPMRPTFQNYHGFSPGIYGLFLPLAKILGLIFNYKRDSNNKDVLERVNELLKLHNSHIQSAEKFARGKTGIPDSHIERFRRDLLYAKFISLSIEFMKQFIVDHGGNSYTIICNFDSDIHHHEYRILVHAVEVLEQLIKMDPEMRWYPYTLSIFLFAIGYAVFLILNNMEKEDATNTKKINKLKYLVKVLVRTMEIVLIPFPAVFLKTLRNILNRGKKH</sequence>